<name>A0A438N3G8_EXOME</name>
<proteinExistence type="predicted"/>
<dbReference type="AlphaFoldDB" id="A0A438N3G8"/>
<protein>
    <submittedName>
        <fullName evidence="2">Uncharacterized protein</fullName>
    </submittedName>
</protein>
<reference evidence="2 3" key="1">
    <citation type="submission" date="2017-03" db="EMBL/GenBank/DDBJ databases">
        <title>Genomes of endolithic fungi from Antarctica.</title>
        <authorList>
            <person name="Coleine C."/>
            <person name="Masonjones S."/>
            <person name="Stajich J.E."/>
        </authorList>
    </citation>
    <scope>NUCLEOTIDE SEQUENCE [LARGE SCALE GENOMIC DNA]</scope>
    <source>
        <strain evidence="2 3">CCFEE 6314</strain>
    </source>
</reference>
<evidence type="ECO:0000313" key="3">
    <source>
        <dbReference type="Proteomes" id="UP000288859"/>
    </source>
</evidence>
<dbReference type="Proteomes" id="UP000288859">
    <property type="component" value="Unassembled WGS sequence"/>
</dbReference>
<evidence type="ECO:0000313" key="2">
    <source>
        <dbReference type="EMBL" id="RVX70287.1"/>
    </source>
</evidence>
<feature type="region of interest" description="Disordered" evidence="1">
    <location>
        <begin position="1"/>
        <end position="73"/>
    </location>
</feature>
<gene>
    <name evidence="2" type="ORF">B0A52_05620</name>
</gene>
<sequence>MSSSNPNLQNTTSQKVERTTNSINTKDDKKDESSQASKVNGGGHQHTNDVETVTFSGVMTQEVRRRIGLPEQK</sequence>
<feature type="compositionally biased region" description="Polar residues" evidence="1">
    <location>
        <begin position="1"/>
        <end position="24"/>
    </location>
</feature>
<evidence type="ECO:0000256" key="1">
    <source>
        <dbReference type="SAM" id="MobiDB-lite"/>
    </source>
</evidence>
<accession>A0A438N3G8</accession>
<organism evidence="2 3">
    <name type="scientific">Exophiala mesophila</name>
    <name type="common">Black yeast-like fungus</name>
    <dbReference type="NCBI Taxonomy" id="212818"/>
    <lineage>
        <taxon>Eukaryota</taxon>
        <taxon>Fungi</taxon>
        <taxon>Dikarya</taxon>
        <taxon>Ascomycota</taxon>
        <taxon>Pezizomycotina</taxon>
        <taxon>Eurotiomycetes</taxon>
        <taxon>Chaetothyriomycetidae</taxon>
        <taxon>Chaetothyriales</taxon>
        <taxon>Herpotrichiellaceae</taxon>
        <taxon>Exophiala</taxon>
    </lineage>
</organism>
<dbReference type="EMBL" id="NAJM01000024">
    <property type="protein sequence ID" value="RVX70287.1"/>
    <property type="molecule type" value="Genomic_DNA"/>
</dbReference>
<comment type="caution">
    <text evidence="2">The sequence shown here is derived from an EMBL/GenBank/DDBJ whole genome shotgun (WGS) entry which is preliminary data.</text>
</comment>
<feature type="compositionally biased region" description="Polar residues" evidence="1">
    <location>
        <begin position="50"/>
        <end position="59"/>
    </location>
</feature>